<dbReference type="PANTHER" id="PTHR46457:SF1">
    <property type="entry name" value="DNA REPAIR PROTEIN RAD51 HOMOLOG 4"/>
    <property type="match status" value="1"/>
</dbReference>
<dbReference type="GO" id="GO:0042148">
    <property type="term" value="P:DNA strand invasion"/>
    <property type="evidence" value="ECO:0007669"/>
    <property type="project" value="TreeGrafter"/>
</dbReference>
<dbReference type="GO" id="GO:0000723">
    <property type="term" value="P:telomere maintenance"/>
    <property type="evidence" value="ECO:0007669"/>
    <property type="project" value="TreeGrafter"/>
</dbReference>
<sequence length="316" mass="34726">MRLATVSHLIPQEDLDHLTAAGIITHSDLLFHINAYAAVPQIPRRTLDRYAELLVEHVSAKPLDLFQLSEEVTHTFEPLYTGVPDMDHVLRGVGSSQVIEVSGDRGTGKTSLALHIIMRALRSDAQTCALWIDTAGDFSPERCLAYLGEHEADVLERLHASTAMDADAIFELLDELDVNTDWRPTHIIIDNITAVLSPLLTAVSAQGHSIMTVLMRQLRLLARSHNLTILVLNTATSNPTANPAQLFSNSPRKPALGPSFTYMTDATIWLSKPANTNVEGEHTTLELVRSRFSAPGKSQYLLINGMFGSLPEATQH</sequence>
<dbReference type="PANTHER" id="PTHR46457">
    <property type="entry name" value="DNA REPAIR PROTEIN RAD51 HOMOLOG 4"/>
    <property type="match status" value="1"/>
</dbReference>
<protein>
    <submittedName>
        <fullName evidence="4">P-loop containing nucleoside triphosphate hydrolase protein</fullName>
    </submittedName>
</protein>
<evidence type="ECO:0000256" key="2">
    <source>
        <dbReference type="ARBA" id="ARBA00023242"/>
    </source>
</evidence>
<dbReference type="InterPro" id="IPR027417">
    <property type="entry name" value="P-loop_NTPase"/>
</dbReference>
<dbReference type="GO" id="GO:0016787">
    <property type="term" value="F:hydrolase activity"/>
    <property type="evidence" value="ECO:0007669"/>
    <property type="project" value="UniProtKB-KW"/>
</dbReference>
<dbReference type="Gene3D" id="3.40.50.300">
    <property type="entry name" value="P-loop containing nucleotide triphosphate hydrolases"/>
    <property type="match status" value="1"/>
</dbReference>
<evidence type="ECO:0000313" key="4">
    <source>
        <dbReference type="EMBL" id="TFK98657.1"/>
    </source>
</evidence>
<gene>
    <name evidence="4" type="ORF">BDV98DRAFT_572514</name>
</gene>
<dbReference type="STRING" id="1884261.A0A5C3QBW1"/>
<feature type="domain" description="RecA family profile 1" evidence="3">
    <location>
        <begin position="75"/>
        <end position="235"/>
    </location>
</feature>
<dbReference type="Pfam" id="PF08423">
    <property type="entry name" value="Rad51"/>
    <property type="match status" value="1"/>
</dbReference>
<dbReference type="InterPro" id="IPR051988">
    <property type="entry name" value="HRR_RAD51_Paralog"/>
</dbReference>
<dbReference type="GO" id="GO:0005524">
    <property type="term" value="F:ATP binding"/>
    <property type="evidence" value="ECO:0007669"/>
    <property type="project" value="InterPro"/>
</dbReference>
<dbReference type="InterPro" id="IPR020588">
    <property type="entry name" value="RecA_ATP-bd"/>
</dbReference>
<dbReference type="GO" id="GO:0005815">
    <property type="term" value="C:microtubule organizing center"/>
    <property type="evidence" value="ECO:0007669"/>
    <property type="project" value="TreeGrafter"/>
</dbReference>
<dbReference type="EMBL" id="ML178838">
    <property type="protein sequence ID" value="TFK98657.1"/>
    <property type="molecule type" value="Genomic_DNA"/>
</dbReference>
<evidence type="ECO:0000259" key="3">
    <source>
        <dbReference type="PROSITE" id="PS50162"/>
    </source>
</evidence>
<dbReference type="GO" id="GO:0033063">
    <property type="term" value="C:Rad51B-Rad51C-Rad51D-XRCC2 complex"/>
    <property type="evidence" value="ECO:0007669"/>
    <property type="project" value="TreeGrafter"/>
</dbReference>
<keyword evidence="2" id="KW-0539">Nucleus</keyword>
<reference evidence="4 5" key="1">
    <citation type="journal article" date="2019" name="Nat. Ecol. Evol.">
        <title>Megaphylogeny resolves global patterns of mushroom evolution.</title>
        <authorList>
            <person name="Varga T."/>
            <person name="Krizsan K."/>
            <person name="Foldi C."/>
            <person name="Dima B."/>
            <person name="Sanchez-Garcia M."/>
            <person name="Sanchez-Ramirez S."/>
            <person name="Szollosi G.J."/>
            <person name="Szarkandi J.G."/>
            <person name="Papp V."/>
            <person name="Albert L."/>
            <person name="Andreopoulos W."/>
            <person name="Angelini C."/>
            <person name="Antonin V."/>
            <person name="Barry K.W."/>
            <person name="Bougher N.L."/>
            <person name="Buchanan P."/>
            <person name="Buyck B."/>
            <person name="Bense V."/>
            <person name="Catcheside P."/>
            <person name="Chovatia M."/>
            <person name="Cooper J."/>
            <person name="Damon W."/>
            <person name="Desjardin D."/>
            <person name="Finy P."/>
            <person name="Geml J."/>
            <person name="Haridas S."/>
            <person name="Hughes K."/>
            <person name="Justo A."/>
            <person name="Karasinski D."/>
            <person name="Kautmanova I."/>
            <person name="Kiss B."/>
            <person name="Kocsube S."/>
            <person name="Kotiranta H."/>
            <person name="LaButti K.M."/>
            <person name="Lechner B.E."/>
            <person name="Liimatainen K."/>
            <person name="Lipzen A."/>
            <person name="Lukacs Z."/>
            <person name="Mihaltcheva S."/>
            <person name="Morgado L.N."/>
            <person name="Niskanen T."/>
            <person name="Noordeloos M.E."/>
            <person name="Ohm R.A."/>
            <person name="Ortiz-Santana B."/>
            <person name="Ovrebo C."/>
            <person name="Racz N."/>
            <person name="Riley R."/>
            <person name="Savchenko A."/>
            <person name="Shiryaev A."/>
            <person name="Soop K."/>
            <person name="Spirin V."/>
            <person name="Szebenyi C."/>
            <person name="Tomsovsky M."/>
            <person name="Tulloss R.E."/>
            <person name="Uehling J."/>
            <person name="Grigoriev I.V."/>
            <person name="Vagvolgyi C."/>
            <person name="Papp T."/>
            <person name="Martin F.M."/>
            <person name="Miettinen O."/>
            <person name="Hibbett D.S."/>
            <person name="Nagy L.G."/>
        </authorList>
    </citation>
    <scope>NUCLEOTIDE SEQUENCE [LARGE SCALE GENOMIC DNA]</scope>
    <source>
        <strain evidence="4 5">CBS 309.79</strain>
    </source>
</reference>
<dbReference type="GO" id="GO:0003697">
    <property type="term" value="F:single-stranded DNA binding"/>
    <property type="evidence" value="ECO:0007669"/>
    <property type="project" value="TreeGrafter"/>
</dbReference>
<dbReference type="GO" id="GO:0140664">
    <property type="term" value="F:ATP-dependent DNA damage sensor activity"/>
    <property type="evidence" value="ECO:0007669"/>
    <property type="project" value="InterPro"/>
</dbReference>
<dbReference type="InterPro" id="IPR013632">
    <property type="entry name" value="Rad51_C"/>
</dbReference>
<dbReference type="GO" id="GO:0000724">
    <property type="term" value="P:double-strand break repair via homologous recombination"/>
    <property type="evidence" value="ECO:0007669"/>
    <property type="project" value="TreeGrafter"/>
</dbReference>
<dbReference type="AlphaFoldDB" id="A0A5C3QBW1"/>
<dbReference type="GO" id="GO:0005657">
    <property type="term" value="C:replication fork"/>
    <property type="evidence" value="ECO:0007669"/>
    <property type="project" value="TreeGrafter"/>
</dbReference>
<name>A0A5C3QBW1_9AGAR</name>
<evidence type="ECO:0000256" key="1">
    <source>
        <dbReference type="ARBA" id="ARBA00004123"/>
    </source>
</evidence>
<dbReference type="OrthoDB" id="336321at2759"/>
<comment type="subcellular location">
    <subcellularLocation>
        <location evidence="1">Nucleus</location>
    </subcellularLocation>
</comment>
<dbReference type="GO" id="GO:0007131">
    <property type="term" value="P:reciprocal meiotic recombination"/>
    <property type="evidence" value="ECO:0007669"/>
    <property type="project" value="TreeGrafter"/>
</dbReference>
<dbReference type="Proteomes" id="UP000305067">
    <property type="component" value="Unassembled WGS sequence"/>
</dbReference>
<dbReference type="GO" id="GO:0000400">
    <property type="term" value="F:four-way junction DNA binding"/>
    <property type="evidence" value="ECO:0007669"/>
    <property type="project" value="TreeGrafter"/>
</dbReference>
<dbReference type="PROSITE" id="PS50162">
    <property type="entry name" value="RECA_2"/>
    <property type="match status" value="1"/>
</dbReference>
<accession>A0A5C3QBW1</accession>
<keyword evidence="4" id="KW-0378">Hydrolase</keyword>
<evidence type="ECO:0000313" key="5">
    <source>
        <dbReference type="Proteomes" id="UP000305067"/>
    </source>
</evidence>
<dbReference type="SUPFAM" id="SSF52540">
    <property type="entry name" value="P-loop containing nucleoside triphosphate hydrolases"/>
    <property type="match status" value="1"/>
</dbReference>
<organism evidence="4 5">
    <name type="scientific">Pterulicium gracile</name>
    <dbReference type="NCBI Taxonomy" id="1884261"/>
    <lineage>
        <taxon>Eukaryota</taxon>
        <taxon>Fungi</taxon>
        <taxon>Dikarya</taxon>
        <taxon>Basidiomycota</taxon>
        <taxon>Agaricomycotina</taxon>
        <taxon>Agaricomycetes</taxon>
        <taxon>Agaricomycetidae</taxon>
        <taxon>Agaricales</taxon>
        <taxon>Pleurotineae</taxon>
        <taxon>Pterulaceae</taxon>
        <taxon>Pterulicium</taxon>
    </lineage>
</organism>
<keyword evidence="5" id="KW-1185">Reference proteome</keyword>
<proteinExistence type="predicted"/>